<comment type="catalytic activity">
    <reaction evidence="9 12">
        <text>cytidine + H2O + H(+) = uridine + NH4(+)</text>
        <dbReference type="Rhea" id="RHEA:16069"/>
        <dbReference type="ChEBI" id="CHEBI:15377"/>
        <dbReference type="ChEBI" id="CHEBI:15378"/>
        <dbReference type="ChEBI" id="CHEBI:16704"/>
        <dbReference type="ChEBI" id="CHEBI:17562"/>
        <dbReference type="ChEBI" id="CHEBI:28938"/>
        <dbReference type="EC" id="3.5.4.5"/>
    </reaction>
</comment>
<evidence type="ECO:0000256" key="1">
    <source>
        <dbReference type="ARBA" id="ARBA00001947"/>
    </source>
</evidence>
<evidence type="ECO:0000256" key="6">
    <source>
        <dbReference type="ARBA" id="ARBA00022801"/>
    </source>
</evidence>
<dbReference type="PROSITE" id="PS00903">
    <property type="entry name" value="CYT_DCMP_DEAMINASES_1"/>
    <property type="match status" value="1"/>
</dbReference>
<dbReference type="GO" id="GO:0004126">
    <property type="term" value="F:cytidine deaminase activity"/>
    <property type="evidence" value="ECO:0007669"/>
    <property type="project" value="UniProtKB-UniRule"/>
</dbReference>
<dbReference type="KEGG" id="vnx:VNE69_09008"/>
<comment type="similarity">
    <text evidence="3 12">Belongs to the cytidine and deoxycytidylate deaminase family.</text>
</comment>
<feature type="binding site" evidence="11">
    <location>
        <position position="119"/>
    </location>
    <ligand>
        <name>Zn(2+)</name>
        <dbReference type="ChEBI" id="CHEBI:29105"/>
        <note>catalytic</note>
    </ligand>
</feature>
<dbReference type="SUPFAM" id="SSF53927">
    <property type="entry name" value="Cytidine deaminase-like"/>
    <property type="match status" value="1"/>
</dbReference>
<name>A0AAX4JF25_9MICR</name>
<keyword evidence="6 12" id="KW-0378">Hydrolase</keyword>
<dbReference type="GO" id="GO:0042802">
    <property type="term" value="F:identical protein binding"/>
    <property type="evidence" value="ECO:0007669"/>
    <property type="project" value="UniProtKB-ARBA"/>
</dbReference>
<dbReference type="InterPro" id="IPR050202">
    <property type="entry name" value="Cyt/Deoxycyt_deaminase"/>
</dbReference>
<dbReference type="RefSeq" id="XP_065330598.1">
    <property type="nucleotide sequence ID" value="XM_065474526.1"/>
</dbReference>
<dbReference type="CDD" id="cd01283">
    <property type="entry name" value="cytidine_deaminase"/>
    <property type="match status" value="1"/>
</dbReference>
<proteinExistence type="inferred from homology"/>
<dbReference type="FunFam" id="3.40.140.10:FF:000008">
    <property type="entry name" value="Cytidine deaminase"/>
    <property type="match status" value="1"/>
</dbReference>
<evidence type="ECO:0000256" key="5">
    <source>
        <dbReference type="ARBA" id="ARBA00022723"/>
    </source>
</evidence>
<accession>A0AAX4JF25</accession>
<evidence type="ECO:0000256" key="8">
    <source>
        <dbReference type="ARBA" id="ARBA00032005"/>
    </source>
</evidence>
<dbReference type="PANTHER" id="PTHR11644:SF2">
    <property type="entry name" value="CYTIDINE DEAMINASE"/>
    <property type="match status" value="1"/>
</dbReference>
<evidence type="ECO:0000313" key="14">
    <source>
        <dbReference type="EMBL" id="WUR04453.1"/>
    </source>
</evidence>
<dbReference type="GO" id="GO:0055086">
    <property type="term" value="P:nucleobase-containing small molecule metabolic process"/>
    <property type="evidence" value="ECO:0007669"/>
    <property type="project" value="UniProtKB-ARBA"/>
</dbReference>
<dbReference type="InterPro" id="IPR016193">
    <property type="entry name" value="Cytidine_deaminase-like"/>
</dbReference>
<dbReference type="AlphaFoldDB" id="A0AAX4JF25"/>
<dbReference type="Proteomes" id="UP001334084">
    <property type="component" value="Chromosome 9"/>
</dbReference>
<evidence type="ECO:0000256" key="10">
    <source>
        <dbReference type="PIRSR" id="PIRSR606262-1"/>
    </source>
</evidence>
<dbReference type="GO" id="GO:0072527">
    <property type="term" value="P:pyrimidine-containing compound metabolic process"/>
    <property type="evidence" value="ECO:0007669"/>
    <property type="project" value="UniProtKB-ARBA"/>
</dbReference>
<keyword evidence="7 11" id="KW-0862">Zinc</keyword>
<feature type="domain" description="CMP/dCMP-type deaminase" evidence="13">
    <location>
        <begin position="30"/>
        <end position="154"/>
    </location>
</feature>
<gene>
    <name evidence="14" type="ORF">VNE69_09008</name>
</gene>
<dbReference type="GO" id="GO:0005829">
    <property type="term" value="C:cytosol"/>
    <property type="evidence" value="ECO:0007669"/>
    <property type="project" value="TreeGrafter"/>
</dbReference>
<evidence type="ECO:0000259" key="13">
    <source>
        <dbReference type="PROSITE" id="PS51747"/>
    </source>
</evidence>
<comment type="cofactor">
    <cofactor evidence="1 11 12">
        <name>Zn(2+)</name>
        <dbReference type="ChEBI" id="CHEBI:29105"/>
    </cofactor>
</comment>
<dbReference type="InterPro" id="IPR016192">
    <property type="entry name" value="APOBEC/CMP_deaminase_Zn-bd"/>
</dbReference>
<evidence type="ECO:0000256" key="7">
    <source>
        <dbReference type="ARBA" id="ARBA00022833"/>
    </source>
</evidence>
<protein>
    <recommendedName>
        <fullName evidence="4 12">Cytidine deaminase</fullName>
        <ecNumber evidence="4 12">3.5.4.5</ecNumber>
    </recommendedName>
    <alternativeName>
        <fullName evidence="8 12">Cytidine aminohydrolase</fullName>
    </alternativeName>
</protein>
<dbReference type="NCBIfam" id="TIGR01354">
    <property type="entry name" value="cyt_deam_tetra"/>
    <property type="match status" value="1"/>
</dbReference>
<dbReference type="EMBL" id="CP142734">
    <property type="protein sequence ID" value="WUR04453.1"/>
    <property type="molecule type" value="Genomic_DNA"/>
</dbReference>
<feature type="binding site" evidence="11">
    <location>
        <position position="82"/>
    </location>
    <ligand>
        <name>Zn(2+)</name>
        <dbReference type="ChEBI" id="CHEBI:29105"/>
        <note>catalytic</note>
    </ligand>
</feature>
<evidence type="ECO:0000256" key="11">
    <source>
        <dbReference type="PIRSR" id="PIRSR606262-3"/>
    </source>
</evidence>
<dbReference type="Gene3D" id="3.40.140.10">
    <property type="entry name" value="Cytidine Deaminase, domain 2"/>
    <property type="match status" value="1"/>
</dbReference>
<sequence length="166" mass="18189">MKLSVNIDKFEKLDIKNNEEDILDIKNNEQDILALIYAANEVRKNAYCPYSKFAVGAAIKTSTGEIFTGCNIENSCFSPSICAERSAIAKAVSAGHREIVECAVVAYLPDAYVYPCGVCRQTLAEFTDYKKDCLIFLAKPDSLDGEYLATSVSEILPGIGKLKLSN</sequence>
<comment type="function">
    <text evidence="2 12">This enzyme scavenges exogenous and endogenous cytidine and 2'-deoxycytidine for UMP synthesis.</text>
</comment>
<dbReference type="PROSITE" id="PS51747">
    <property type="entry name" value="CYT_DCMP_DEAMINASES_2"/>
    <property type="match status" value="1"/>
</dbReference>
<dbReference type="NCBIfam" id="NF004064">
    <property type="entry name" value="PRK05578.1"/>
    <property type="match status" value="1"/>
</dbReference>
<reference evidence="14" key="1">
    <citation type="journal article" date="2024" name="BMC Genomics">
        <title>Functional annotation of a divergent genome using sequence and structure-based similarity.</title>
        <authorList>
            <person name="Svedberg D."/>
            <person name="Winiger R.R."/>
            <person name="Berg A."/>
            <person name="Sharma H."/>
            <person name="Tellgren-Roth C."/>
            <person name="Debrunner-Vossbrinck B.A."/>
            <person name="Vossbrinck C.R."/>
            <person name="Barandun J."/>
        </authorList>
    </citation>
    <scope>NUCLEOTIDE SEQUENCE</scope>
    <source>
        <strain evidence="14">Illinois isolate</strain>
    </source>
</reference>
<evidence type="ECO:0000256" key="9">
    <source>
        <dbReference type="ARBA" id="ARBA00049558"/>
    </source>
</evidence>
<dbReference type="InterPro" id="IPR006262">
    <property type="entry name" value="Cyt_deam_tetra"/>
</dbReference>
<evidence type="ECO:0000256" key="4">
    <source>
        <dbReference type="ARBA" id="ARBA00012783"/>
    </source>
</evidence>
<keyword evidence="15" id="KW-1185">Reference proteome</keyword>
<dbReference type="Pfam" id="PF00383">
    <property type="entry name" value="dCMP_cyt_deam_1"/>
    <property type="match status" value="1"/>
</dbReference>
<dbReference type="GO" id="GO:0008270">
    <property type="term" value="F:zinc ion binding"/>
    <property type="evidence" value="ECO:0007669"/>
    <property type="project" value="UniProtKB-UniRule"/>
</dbReference>
<feature type="binding site" evidence="11">
    <location>
        <position position="116"/>
    </location>
    <ligand>
        <name>Zn(2+)</name>
        <dbReference type="ChEBI" id="CHEBI:29105"/>
        <note>catalytic</note>
    </ligand>
</feature>
<keyword evidence="5 11" id="KW-0479">Metal-binding</keyword>
<evidence type="ECO:0000256" key="2">
    <source>
        <dbReference type="ARBA" id="ARBA00003949"/>
    </source>
</evidence>
<organism evidence="14 15">
    <name type="scientific">Vairimorpha necatrix</name>
    <dbReference type="NCBI Taxonomy" id="6039"/>
    <lineage>
        <taxon>Eukaryota</taxon>
        <taxon>Fungi</taxon>
        <taxon>Fungi incertae sedis</taxon>
        <taxon>Microsporidia</taxon>
        <taxon>Nosematidae</taxon>
        <taxon>Vairimorpha</taxon>
    </lineage>
</organism>
<dbReference type="GeneID" id="90542287"/>
<evidence type="ECO:0000256" key="3">
    <source>
        <dbReference type="ARBA" id="ARBA00006576"/>
    </source>
</evidence>
<dbReference type="InterPro" id="IPR002125">
    <property type="entry name" value="CMP_dCMP_dom"/>
</dbReference>
<feature type="active site" description="Proton donor" evidence="10">
    <location>
        <position position="84"/>
    </location>
</feature>
<dbReference type="EC" id="3.5.4.5" evidence="4 12"/>
<evidence type="ECO:0000256" key="12">
    <source>
        <dbReference type="RuleBase" id="RU364006"/>
    </source>
</evidence>
<evidence type="ECO:0000313" key="15">
    <source>
        <dbReference type="Proteomes" id="UP001334084"/>
    </source>
</evidence>
<comment type="catalytic activity">
    <reaction evidence="12">
        <text>2'-deoxycytidine + H2O + H(+) = 2'-deoxyuridine + NH4(+)</text>
        <dbReference type="Rhea" id="RHEA:13433"/>
        <dbReference type="ChEBI" id="CHEBI:15377"/>
        <dbReference type="ChEBI" id="CHEBI:15378"/>
        <dbReference type="ChEBI" id="CHEBI:15698"/>
        <dbReference type="ChEBI" id="CHEBI:16450"/>
        <dbReference type="ChEBI" id="CHEBI:28938"/>
        <dbReference type="EC" id="3.5.4.5"/>
    </reaction>
</comment>
<dbReference type="PANTHER" id="PTHR11644">
    <property type="entry name" value="CYTIDINE DEAMINASE"/>
    <property type="match status" value="1"/>
</dbReference>